<dbReference type="EMBL" id="OX465080">
    <property type="protein sequence ID" value="CAI9283387.1"/>
    <property type="molecule type" value="Genomic_DNA"/>
</dbReference>
<evidence type="ECO:0000313" key="2">
    <source>
        <dbReference type="Proteomes" id="UP001177003"/>
    </source>
</evidence>
<proteinExistence type="predicted"/>
<dbReference type="PANTHER" id="PTHR48463">
    <property type="entry name" value="DUF223 DOMAIN-CONTAINING PROTEIN"/>
    <property type="match status" value="1"/>
</dbReference>
<reference evidence="1" key="1">
    <citation type="submission" date="2023-04" db="EMBL/GenBank/DDBJ databases">
        <authorList>
            <person name="Vijverberg K."/>
            <person name="Xiong W."/>
            <person name="Schranz E."/>
        </authorList>
    </citation>
    <scope>NUCLEOTIDE SEQUENCE</scope>
</reference>
<dbReference type="AlphaFoldDB" id="A0AA35Z0W7"/>
<dbReference type="Proteomes" id="UP001177003">
    <property type="component" value="Chromosome 4"/>
</dbReference>
<protein>
    <submittedName>
        <fullName evidence="1">Uncharacterized protein</fullName>
    </submittedName>
</protein>
<evidence type="ECO:0000313" key="1">
    <source>
        <dbReference type="EMBL" id="CAI9283387.1"/>
    </source>
</evidence>
<organism evidence="1 2">
    <name type="scientific">Lactuca saligna</name>
    <name type="common">Willowleaf lettuce</name>
    <dbReference type="NCBI Taxonomy" id="75948"/>
    <lineage>
        <taxon>Eukaryota</taxon>
        <taxon>Viridiplantae</taxon>
        <taxon>Streptophyta</taxon>
        <taxon>Embryophyta</taxon>
        <taxon>Tracheophyta</taxon>
        <taxon>Spermatophyta</taxon>
        <taxon>Magnoliopsida</taxon>
        <taxon>eudicotyledons</taxon>
        <taxon>Gunneridae</taxon>
        <taxon>Pentapetalae</taxon>
        <taxon>asterids</taxon>
        <taxon>campanulids</taxon>
        <taxon>Asterales</taxon>
        <taxon>Asteraceae</taxon>
        <taxon>Cichorioideae</taxon>
        <taxon>Cichorieae</taxon>
        <taxon>Lactucinae</taxon>
        <taxon>Lactuca</taxon>
    </lineage>
</organism>
<sequence length="140" mass="16430">MMIISELKVEGIGGPLQVRILRKWKHDIRQYETWYLVVNKYADAIQILGQRTNQTYIESVFNVTQCYIISDYSCPKLDRYQKVLENDIYIDVGLKSSIQRIPDTITIPKTWFCFVSKSQLIELGEAPPYYPSFLYVIHIT</sequence>
<accession>A0AA35Z0W7</accession>
<dbReference type="PANTHER" id="PTHR48463:SF1">
    <property type="entry name" value="DUF223 DOMAIN-CONTAINING PROTEIN"/>
    <property type="match status" value="1"/>
</dbReference>
<keyword evidence="2" id="KW-1185">Reference proteome</keyword>
<name>A0AA35Z0W7_LACSI</name>
<gene>
    <name evidence="1" type="ORF">LSALG_LOCUS22986</name>
</gene>